<dbReference type="PANTHER" id="PTHR13261:SF0">
    <property type="entry name" value="BRCA2 AND CDKN1A-INTERACTING PROTEIN"/>
    <property type="match status" value="1"/>
</dbReference>
<evidence type="ECO:0000256" key="2">
    <source>
        <dbReference type="SAM" id="MobiDB-lite"/>
    </source>
</evidence>
<protein>
    <submittedName>
        <fullName evidence="3">Uncharacterized protein</fullName>
    </submittedName>
</protein>
<proteinExistence type="inferred from homology"/>
<dbReference type="EMBL" id="OE842048">
    <property type="protein sequence ID" value="CAD7598404.1"/>
    <property type="molecule type" value="Genomic_DNA"/>
</dbReference>
<organism evidence="3">
    <name type="scientific">Timema genevievae</name>
    <name type="common">Walking stick</name>
    <dbReference type="NCBI Taxonomy" id="629358"/>
    <lineage>
        <taxon>Eukaryota</taxon>
        <taxon>Metazoa</taxon>
        <taxon>Ecdysozoa</taxon>
        <taxon>Arthropoda</taxon>
        <taxon>Hexapoda</taxon>
        <taxon>Insecta</taxon>
        <taxon>Pterygota</taxon>
        <taxon>Neoptera</taxon>
        <taxon>Polyneoptera</taxon>
        <taxon>Phasmatodea</taxon>
        <taxon>Timematodea</taxon>
        <taxon>Timematoidea</taxon>
        <taxon>Timematidae</taxon>
        <taxon>Timema</taxon>
    </lineage>
</organism>
<dbReference type="Pfam" id="PF13862">
    <property type="entry name" value="BCCIP"/>
    <property type="match status" value="1"/>
</dbReference>
<accession>A0A7R9PN27</accession>
<name>A0A7R9PN27_TIMGE</name>
<reference evidence="3" key="1">
    <citation type="submission" date="2020-11" db="EMBL/GenBank/DDBJ databases">
        <authorList>
            <person name="Tran Van P."/>
        </authorList>
    </citation>
    <scope>NUCLEOTIDE SEQUENCE</scope>
</reference>
<gene>
    <name evidence="3" type="ORF">TGEB3V08_LOCUS7066</name>
</gene>
<sequence>MCADLTNLEKQDDTFQTPCTENKEVNRAKQKKMPFDFSYFILICKLYKVPPEAGRRHKKKNKKKEKQGGQPEPDVLWSNPEEEMFDEVADCRFEFCVKGDSDSGLSGTWQEDDVEMTPYRRVLLFQADKLDSVIDRIKTFVAQ</sequence>
<evidence type="ECO:0000313" key="3">
    <source>
        <dbReference type="EMBL" id="CAD7598404.1"/>
    </source>
</evidence>
<feature type="compositionally biased region" description="Basic residues" evidence="2">
    <location>
        <begin position="55"/>
        <end position="65"/>
    </location>
</feature>
<dbReference type="AlphaFoldDB" id="A0A7R9PN27"/>
<feature type="region of interest" description="Disordered" evidence="2">
    <location>
        <begin position="53"/>
        <end position="79"/>
    </location>
</feature>
<dbReference type="PANTHER" id="PTHR13261">
    <property type="entry name" value="BRCA2 AND CDKN1A INTERACTING PROTEIN"/>
    <property type="match status" value="1"/>
</dbReference>
<dbReference type="InterPro" id="IPR025602">
    <property type="entry name" value="BCP1_family"/>
</dbReference>
<evidence type="ECO:0000256" key="1">
    <source>
        <dbReference type="ARBA" id="ARBA00006781"/>
    </source>
</evidence>
<dbReference type="GO" id="GO:0005634">
    <property type="term" value="C:nucleus"/>
    <property type="evidence" value="ECO:0007669"/>
    <property type="project" value="TreeGrafter"/>
</dbReference>
<comment type="similarity">
    <text evidence="1">Belongs to the BCP1 family.</text>
</comment>